<dbReference type="FunFam" id="1.10.40.30:FF:000002">
    <property type="entry name" value="Fumarate hydratase class II"/>
    <property type="match status" value="1"/>
</dbReference>
<feature type="non-terminal residue" evidence="2">
    <location>
        <position position="1"/>
    </location>
</feature>
<dbReference type="InterPro" id="IPR018951">
    <property type="entry name" value="Fumarase_C_C"/>
</dbReference>
<dbReference type="InterPro" id="IPR008948">
    <property type="entry name" value="L-Aspartase-like"/>
</dbReference>
<gene>
    <name evidence="2" type="ORF">ENJ10_06450</name>
</gene>
<dbReference type="SUPFAM" id="SSF48557">
    <property type="entry name" value="L-aspartase-like"/>
    <property type="match status" value="1"/>
</dbReference>
<accession>A0A7V1LLT9</accession>
<feature type="domain" description="Fumarase C C-terminal" evidence="1">
    <location>
        <begin position="1"/>
        <end position="43"/>
    </location>
</feature>
<proteinExistence type="predicted"/>
<reference evidence="2" key="1">
    <citation type="journal article" date="2020" name="mSystems">
        <title>Genome- and Community-Level Interaction Insights into Carbon Utilization and Element Cycling Functions of Hydrothermarchaeota in Hydrothermal Sediment.</title>
        <authorList>
            <person name="Zhou Z."/>
            <person name="Liu Y."/>
            <person name="Xu W."/>
            <person name="Pan J."/>
            <person name="Luo Z.H."/>
            <person name="Li M."/>
        </authorList>
    </citation>
    <scope>NUCLEOTIDE SEQUENCE [LARGE SCALE GENOMIC DNA]</scope>
    <source>
        <strain evidence="2">HyVt-456</strain>
    </source>
</reference>
<dbReference type="Pfam" id="PF10415">
    <property type="entry name" value="FumaraseC_C"/>
    <property type="match status" value="1"/>
</dbReference>
<dbReference type="GO" id="GO:0006099">
    <property type="term" value="P:tricarboxylic acid cycle"/>
    <property type="evidence" value="ECO:0007669"/>
    <property type="project" value="InterPro"/>
</dbReference>
<dbReference type="GO" id="GO:0016829">
    <property type="term" value="F:lyase activity"/>
    <property type="evidence" value="ECO:0007669"/>
    <property type="project" value="InterPro"/>
</dbReference>
<protein>
    <recommendedName>
        <fullName evidence="1">Fumarase C C-terminal domain-containing protein</fullName>
    </recommendedName>
</protein>
<evidence type="ECO:0000259" key="1">
    <source>
        <dbReference type="Pfam" id="PF10415"/>
    </source>
</evidence>
<comment type="caution">
    <text evidence="2">The sequence shown here is derived from an EMBL/GenBank/DDBJ whole genome shotgun (WGS) entry which is preliminary data.</text>
</comment>
<organism evidence="2">
    <name type="scientific">Caldithrix abyssi</name>
    <dbReference type="NCBI Taxonomy" id="187145"/>
    <lineage>
        <taxon>Bacteria</taxon>
        <taxon>Pseudomonadati</taxon>
        <taxon>Calditrichota</taxon>
        <taxon>Calditrichia</taxon>
        <taxon>Calditrichales</taxon>
        <taxon>Calditrichaceae</taxon>
        <taxon>Caldithrix</taxon>
    </lineage>
</organism>
<dbReference type="AlphaFoldDB" id="A0A7V1LLT9"/>
<sequence length="46" mass="5384">YDKAAELALKAWREDKTLKEAGLELGYLTEEEFEAWVKPQEMISPR</sequence>
<dbReference type="EMBL" id="DRLD01000177">
    <property type="protein sequence ID" value="HED10310.1"/>
    <property type="molecule type" value="Genomic_DNA"/>
</dbReference>
<dbReference type="Gene3D" id="1.10.40.30">
    <property type="entry name" value="Fumarase/aspartase (C-terminal domain)"/>
    <property type="match status" value="1"/>
</dbReference>
<name>A0A7V1LLT9_CALAY</name>
<evidence type="ECO:0000313" key="2">
    <source>
        <dbReference type="EMBL" id="HED10310.1"/>
    </source>
</evidence>
<dbReference type="Proteomes" id="UP000886005">
    <property type="component" value="Unassembled WGS sequence"/>
</dbReference>